<gene>
    <name evidence="7" type="primary">aprX</name>
    <name evidence="7" type="ORF">ERS852473_01471</name>
</gene>
<dbReference type="PROSITE" id="PS00137">
    <property type="entry name" value="SUBTILASE_HIS"/>
    <property type="match status" value="1"/>
</dbReference>
<dbReference type="InterPro" id="IPR050131">
    <property type="entry name" value="Peptidase_S8_subtilisin-like"/>
</dbReference>
<dbReference type="Pfam" id="PF00082">
    <property type="entry name" value="Peptidase_S8"/>
    <property type="match status" value="1"/>
</dbReference>
<name>A0ABM9UR97_SARVE</name>
<dbReference type="RefSeq" id="WP_055259092.1">
    <property type="nucleotide sequence ID" value="NZ_CABIXL010000004.1"/>
</dbReference>
<dbReference type="PANTHER" id="PTHR43806">
    <property type="entry name" value="PEPTIDASE S8"/>
    <property type="match status" value="1"/>
</dbReference>
<dbReference type="PANTHER" id="PTHR43806:SF11">
    <property type="entry name" value="CEREVISIN-RELATED"/>
    <property type="match status" value="1"/>
</dbReference>
<dbReference type="GO" id="GO:0006508">
    <property type="term" value="P:proteolysis"/>
    <property type="evidence" value="ECO:0007669"/>
    <property type="project" value="UniProtKB-KW"/>
</dbReference>
<feature type="active site" description="Charge relay system" evidence="5">
    <location>
        <position position="340"/>
    </location>
</feature>
<dbReference type="Gene3D" id="3.40.50.200">
    <property type="entry name" value="Peptidase S8/S53 domain"/>
    <property type="match status" value="1"/>
</dbReference>
<evidence type="ECO:0000313" key="7">
    <source>
        <dbReference type="EMBL" id="CUN93347.1"/>
    </source>
</evidence>
<evidence type="ECO:0000259" key="6">
    <source>
        <dbReference type="Pfam" id="PF00082"/>
    </source>
</evidence>
<dbReference type="InterPro" id="IPR015500">
    <property type="entry name" value="Peptidase_S8_subtilisin-rel"/>
</dbReference>
<proteinExistence type="inferred from homology"/>
<evidence type="ECO:0000256" key="2">
    <source>
        <dbReference type="ARBA" id="ARBA00022670"/>
    </source>
</evidence>
<evidence type="ECO:0000256" key="1">
    <source>
        <dbReference type="ARBA" id="ARBA00011073"/>
    </source>
</evidence>
<evidence type="ECO:0000256" key="3">
    <source>
        <dbReference type="ARBA" id="ARBA00022801"/>
    </source>
</evidence>
<dbReference type="PROSITE" id="PS51892">
    <property type="entry name" value="SUBTILASE"/>
    <property type="match status" value="1"/>
</dbReference>
<dbReference type="InterPro" id="IPR000209">
    <property type="entry name" value="Peptidase_S8/S53_dom"/>
</dbReference>
<dbReference type="Proteomes" id="UP000095488">
    <property type="component" value="Unassembled WGS sequence"/>
</dbReference>
<accession>A0ABM9UR97</accession>
<feature type="domain" description="Peptidase S8/S53" evidence="6">
    <location>
        <begin position="110"/>
        <end position="373"/>
    </location>
</feature>
<feature type="active site" description="Charge relay system" evidence="5">
    <location>
        <position position="116"/>
    </location>
</feature>
<dbReference type="GO" id="GO:0008233">
    <property type="term" value="F:peptidase activity"/>
    <property type="evidence" value="ECO:0007669"/>
    <property type="project" value="UniProtKB-KW"/>
</dbReference>
<dbReference type="InterPro" id="IPR036852">
    <property type="entry name" value="Peptidase_S8/S53_dom_sf"/>
</dbReference>
<keyword evidence="4 5" id="KW-0720">Serine protease</keyword>
<feature type="active site" description="Charge relay system" evidence="5">
    <location>
        <position position="151"/>
    </location>
</feature>
<evidence type="ECO:0000313" key="8">
    <source>
        <dbReference type="Proteomes" id="UP000095488"/>
    </source>
</evidence>
<protein>
    <submittedName>
        <fullName evidence="7">Serine protease AprX</fullName>
        <ecNumber evidence="7">3.4.21.-</ecNumber>
    </submittedName>
</protein>
<dbReference type="SUPFAM" id="SSF52743">
    <property type="entry name" value="Subtilisin-like"/>
    <property type="match status" value="1"/>
</dbReference>
<evidence type="ECO:0000256" key="5">
    <source>
        <dbReference type="PROSITE-ProRule" id="PRU01240"/>
    </source>
</evidence>
<keyword evidence="3 5" id="KW-0378">Hydrolase</keyword>
<comment type="similarity">
    <text evidence="1 5">Belongs to the peptidase S8 family.</text>
</comment>
<dbReference type="PRINTS" id="PR00723">
    <property type="entry name" value="SUBTILISIN"/>
</dbReference>
<dbReference type="InterPro" id="IPR022398">
    <property type="entry name" value="Peptidase_S8_His-AS"/>
</dbReference>
<sequence>MFSYKNKLDNNLKFSLEKSYYTSYRVIIKCKKFVNDMKKKIKSLKGVVLNSVDSLSIICAILTPRSINRLLEYPEIEFISLDSYAFLCGLSLKTANHINLQMPAIKSDYINIGLVDSGVYPHPDLVKPFNKLEHFVDLINNYEYPYDDNGHGTAVAGIICGSGISSEGTYKGIVEKGSICCYKAFNSTGKGFISDILFAIESLIMDTSLNIRVLCLPFETFDNNPFILNCFESIFELAEFKNIIPIVASGSNLNLENSIKGIALCKNCLTVGGLNTTKHEIEPYNFSSSGNKNLKKPELSAACSEIRCLNSNASYIPENNGIKLYPRKLNDNYITFSGTSLACAYISGLCAILLDNTPNLTLKDLRSLITLSCNEIEYYSNDTVGEGYLDLKRFFKSIL</sequence>
<reference evidence="7 8" key="1">
    <citation type="submission" date="2015-09" db="EMBL/GenBank/DDBJ databases">
        <authorList>
            <consortium name="Pathogen Informatics"/>
        </authorList>
    </citation>
    <scope>NUCLEOTIDE SEQUENCE [LARGE SCALE GENOMIC DNA]</scope>
    <source>
        <strain evidence="7 8">2789STDY5834858</strain>
    </source>
</reference>
<keyword evidence="8" id="KW-1185">Reference proteome</keyword>
<organism evidence="7 8">
    <name type="scientific">Sarcina ventriculi</name>
    <name type="common">Clostridium ventriculi</name>
    <dbReference type="NCBI Taxonomy" id="1267"/>
    <lineage>
        <taxon>Bacteria</taxon>
        <taxon>Bacillati</taxon>
        <taxon>Bacillota</taxon>
        <taxon>Clostridia</taxon>
        <taxon>Eubacteriales</taxon>
        <taxon>Clostridiaceae</taxon>
        <taxon>Sarcina</taxon>
    </lineage>
</organism>
<evidence type="ECO:0000256" key="4">
    <source>
        <dbReference type="ARBA" id="ARBA00022825"/>
    </source>
</evidence>
<comment type="caution">
    <text evidence="7">The sequence shown here is derived from an EMBL/GenBank/DDBJ whole genome shotgun (WGS) entry which is preliminary data.</text>
</comment>
<keyword evidence="2 5" id="KW-0645">Protease</keyword>
<dbReference type="EMBL" id="CYZR01000004">
    <property type="protein sequence ID" value="CUN93347.1"/>
    <property type="molecule type" value="Genomic_DNA"/>
</dbReference>
<dbReference type="EC" id="3.4.21.-" evidence="7"/>